<dbReference type="Gene3D" id="3.40.1760.10">
    <property type="entry name" value="YfbM-like super family"/>
    <property type="match status" value="1"/>
</dbReference>
<keyword evidence="2" id="KW-1185">Reference proteome</keyword>
<name>A0A1G9MRV4_9BACT</name>
<accession>A0A1G9MRV4</accession>
<dbReference type="SUPFAM" id="SSF111069">
    <property type="entry name" value="Hypothetical protein yfbM"/>
    <property type="match status" value="1"/>
</dbReference>
<dbReference type="AlphaFoldDB" id="A0A1G9MRV4"/>
<dbReference type="EMBL" id="FNFO01000008">
    <property type="protein sequence ID" value="SDL76833.1"/>
    <property type="molecule type" value="Genomic_DNA"/>
</dbReference>
<evidence type="ECO:0008006" key="3">
    <source>
        <dbReference type="Google" id="ProtNLM"/>
    </source>
</evidence>
<dbReference type="InterPro" id="IPR035944">
    <property type="entry name" value="YfbM-like_sf"/>
</dbReference>
<evidence type="ECO:0000313" key="2">
    <source>
        <dbReference type="Proteomes" id="UP000198510"/>
    </source>
</evidence>
<dbReference type="OrthoDB" id="656853at2"/>
<proteinExistence type="predicted"/>
<dbReference type="Pfam" id="PF08974">
    <property type="entry name" value="DUF1877"/>
    <property type="match status" value="1"/>
</dbReference>
<dbReference type="RefSeq" id="WP_089684880.1">
    <property type="nucleotide sequence ID" value="NZ_FNFO01000008.1"/>
</dbReference>
<sequence>MGQSATLYEIDQVEFDRLRKDHRDFSEQRTIQHQVFEKNHEGLRFLLEKFVAEKDRDLMFEIFYPSDSLGMPDEQKMISLLDSDDFLYVHEDAVNYLTPEKVQAIWQVVKEINEAEFLATYDPDELNSQGVYPYNIWHRNERSDLAFNRTDIQEAFRALRDIFKDASVHENYIVAFVG</sequence>
<gene>
    <name evidence="1" type="ORF">SAMN05421823_10865</name>
</gene>
<evidence type="ECO:0000313" key="1">
    <source>
        <dbReference type="EMBL" id="SDL76833.1"/>
    </source>
</evidence>
<dbReference type="InterPro" id="IPR015068">
    <property type="entry name" value="DUF1877"/>
</dbReference>
<dbReference type="Proteomes" id="UP000198510">
    <property type="component" value="Unassembled WGS sequence"/>
</dbReference>
<reference evidence="1 2" key="1">
    <citation type="submission" date="2016-10" db="EMBL/GenBank/DDBJ databases">
        <authorList>
            <person name="de Groot N.N."/>
        </authorList>
    </citation>
    <scope>NUCLEOTIDE SEQUENCE [LARGE SCALE GENOMIC DNA]</scope>
    <source>
        <strain evidence="1 2">DSM 25186</strain>
    </source>
</reference>
<protein>
    <recommendedName>
        <fullName evidence="3">DUF1877 family protein</fullName>
    </recommendedName>
</protein>
<organism evidence="1 2">
    <name type="scientific">Catalinimonas alkaloidigena</name>
    <dbReference type="NCBI Taxonomy" id="1075417"/>
    <lineage>
        <taxon>Bacteria</taxon>
        <taxon>Pseudomonadati</taxon>
        <taxon>Bacteroidota</taxon>
        <taxon>Cytophagia</taxon>
        <taxon>Cytophagales</taxon>
        <taxon>Catalimonadaceae</taxon>
        <taxon>Catalinimonas</taxon>
    </lineage>
</organism>